<name>A0A254T8T2_9BURK</name>
<dbReference type="OrthoDB" id="5298161at2"/>
<dbReference type="EMBL" id="LSTO01000001">
    <property type="protein sequence ID" value="OWW19046.1"/>
    <property type="molecule type" value="Genomic_DNA"/>
</dbReference>
<dbReference type="InterPro" id="IPR008816">
    <property type="entry name" value="Gly_zipper_2TM_dom"/>
</dbReference>
<dbReference type="AlphaFoldDB" id="A0A254T8T2"/>
<evidence type="ECO:0000313" key="2">
    <source>
        <dbReference type="EMBL" id="OWW19046.1"/>
    </source>
</evidence>
<dbReference type="RefSeq" id="WP_088705965.1">
    <property type="nucleotide sequence ID" value="NZ_LSTO01000001.1"/>
</dbReference>
<reference evidence="2 3" key="1">
    <citation type="submission" date="2016-02" db="EMBL/GenBank/DDBJ databases">
        <authorList>
            <person name="Wen L."/>
            <person name="He K."/>
            <person name="Yang H."/>
        </authorList>
    </citation>
    <scope>NUCLEOTIDE SEQUENCE [LARGE SCALE GENOMIC DNA]</scope>
    <source>
        <strain evidence="2 3">TSA40</strain>
    </source>
</reference>
<dbReference type="Pfam" id="PF05433">
    <property type="entry name" value="Rick_17kDa_Anti"/>
    <property type="match status" value="1"/>
</dbReference>
<sequence length="146" mass="14492">MRIRSTCFAAVVLAGCASTPSGPIMTTEGSTLVQTGRVTQVRDVAVHGGRPSGVGSFIGTIIGGVAGSKIGSGSGSTAAGIGGAIAGGVAGQRAEEAGKVNTSTELTVQLDSGESRVYRVDPGEPFKIGDPVRVTTVNGVSKVARY</sequence>
<accession>A0A254T8T2</accession>
<gene>
    <name evidence="2" type="ORF">AYR66_05600</name>
</gene>
<protein>
    <recommendedName>
        <fullName evidence="1">Glycine zipper 2TM domain-containing protein</fullName>
    </recommendedName>
</protein>
<dbReference type="Proteomes" id="UP000197535">
    <property type="component" value="Unassembled WGS sequence"/>
</dbReference>
<keyword evidence="3" id="KW-1185">Reference proteome</keyword>
<feature type="domain" description="Glycine zipper 2TM" evidence="1">
    <location>
        <begin position="55"/>
        <end position="94"/>
    </location>
</feature>
<dbReference type="GO" id="GO:0019867">
    <property type="term" value="C:outer membrane"/>
    <property type="evidence" value="ECO:0007669"/>
    <property type="project" value="InterPro"/>
</dbReference>
<organism evidence="2 3">
    <name type="scientific">Noviherbaspirillum denitrificans</name>
    <dbReference type="NCBI Taxonomy" id="1968433"/>
    <lineage>
        <taxon>Bacteria</taxon>
        <taxon>Pseudomonadati</taxon>
        <taxon>Pseudomonadota</taxon>
        <taxon>Betaproteobacteria</taxon>
        <taxon>Burkholderiales</taxon>
        <taxon>Oxalobacteraceae</taxon>
        <taxon>Noviherbaspirillum</taxon>
    </lineage>
</organism>
<evidence type="ECO:0000259" key="1">
    <source>
        <dbReference type="Pfam" id="PF05433"/>
    </source>
</evidence>
<dbReference type="PROSITE" id="PS51257">
    <property type="entry name" value="PROKAR_LIPOPROTEIN"/>
    <property type="match status" value="1"/>
</dbReference>
<proteinExistence type="predicted"/>
<evidence type="ECO:0000313" key="3">
    <source>
        <dbReference type="Proteomes" id="UP000197535"/>
    </source>
</evidence>
<comment type="caution">
    <text evidence="2">The sequence shown here is derived from an EMBL/GenBank/DDBJ whole genome shotgun (WGS) entry which is preliminary data.</text>
</comment>